<name>E3QZZ4_COLGM</name>
<feature type="region of interest" description="Disordered" evidence="1">
    <location>
        <begin position="72"/>
        <end position="92"/>
    </location>
</feature>
<dbReference type="VEuPathDB" id="FungiDB:GLRG_11577"/>
<dbReference type="EMBL" id="GG697424">
    <property type="protein sequence ID" value="EFQ36432.1"/>
    <property type="molecule type" value="Genomic_DNA"/>
</dbReference>
<dbReference type="InterPro" id="IPR024079">
    <property type="entry name" value="MetalloPept_cat_dom_sf"/>
</dbReference>
<reference evidence="3" key="1">
    <citation type="journal article" date="2012" name="Nat. Genet.">
        <title>Lifestyle transitions in plant pathogenic Colletotrichum fungi deciphered by genome and transcriptome analyses.</title>
        <authorList>
            <person name="O'Connell R.J."/>
            <person name="Thon M.R."/>
            <person name="Hacquard S."/>
            <person name="Amyotte S.G."/>
            <person name="Kleemann J."/>
            <person name="Torres M.F."/>
            <person name="Damm U."/>
            <person name="Buiate E.A."/>
            <person name="Epstein L."/>
            <person name="Alkan N."/>
            <person name="Altmueller J."/>
            <person name="Alvarado-Balderrama L."/>
            <person name="Bauser C.A."/>
            <person name="Becker C."/>
            <person name="Birren B.W."/>
            <person name="Chen Z."/>
            <person name="Choi J."/>
            <person name="Crouch J.A."/>
            <person name="Duvick J.P."/>
            <person name="Farman M.A."/>
            <person name="Gan P."/>
            <person name="Heiman D."/>
            <person name="Henrissat B."/>
            <person name="Howard R.J."/>
            <person name="Kabbage M."/>
            <person name="Koch C."/>
            <person name="Kracher B."/>
            <person name="Kubo Y."/>
            <person name="Law A.D."/>
            <person name="Lebrun M.-H."/>
            <person name="Lee Y.-H."/>
            <person name="Miyara I."/>
            <person name="Moore N."/>
            <person name="Neumann U."/>
            <person name="Nordstroem K."/>
            <person name="Panaccione D.G."/>
            <person name="Panstruga R."/>
            <person name="Place M."/>
            <person name="Proctor R.H."/>
            <person name="Prusky D."/>
            <person name="Rech G."/>
            <person name="Reinhardt R."/>
            <person name="Rollins J.A."/>
            <person name="Rounsley S."/>
            <person name="Schardl C.L."/>
            <person name="Schwartz D.C."/>
            <person name="Shenoy N."/>
            <person name="Shirasu K."/>
            <person name="Sikhakolli U.R."/>
            <person name="Stueber K."/>
            <person name="Sukno S.A."/>
            <person name="Sweigard J.A."/>
            <person name="Takano Y."/>
            <person name="Takahara H."/>
            <person name="Trail F."/>
            <person name="van der Does H.C."/>
            <person name="Voll L.M."/>
            <person name="Will I."/>
            <person name="Young S."/>
            <person name="Zeng Q."/>
            <person name="Zhang J."/>
            <person name="Zhou S."/>
            <person name="Dickman M.B."/>
            <person name="Schulze-Lefert P."/>
            <person name="Ver Loren van Themaat E."/>
            <person name="Ma L.-J."/>
            <person name="Vaillancourt L.J."/>
        </authorList>
    </citation>
    <scope>NUCLEOTIDE SEQUENCE [LARGE SCALE GENOMIC DNA]</scope>
    <source>
        <strain evidence="3">M1.001 / M2 / FGSC 10212</strain>
    </source>
</reference>
<evidence type="ECO:0000313" key="3">
    <source>
        <dbReference type="Proteomes" id="UP000008782"/>
    </source>
</evidence>
<dbReference type="OrthoDB" id="4259138at2759"/>
<dbReference type="Proteomes" id="UP000008782">
    <property type="component" value="Unassembled WGS sequence"/>
</dbReference>
<dbReference type="GeneID" id="24416941"/>
<dbReference type="Gene3D" id="3.40.390.10">
    <property type="entry name" value="Collagenase (Catalytic Domain)"/>
    <property type="match status" value="1"/>
</dbReference>
<dbReference type="eggNOG" id="ENOG502T5A6">
    <property type="taxonomic scope" value="Eukaryota"/>
</dbReference>
<evidence type="ECO:0000256" key="1">
    <source>
        <dbReference type="SAM" id="MobiDB-lite"/>
    </source>
</evidence>
<proteinExistence type="predicted"/>
<keyword evidence="3" id="KW-1185">Reference proteome</keyword>
<feature type="compositionally biased region" description="Basic and acidic residues" evidence="1">
    <location>
        <begin position="19"/>
        <end position="31"/>
    </location>
</feature>
<dbReference type="HOGENOM" id="CLU_980083_0_0_1"/>
<protein>
    <submittedName>
        <fullName evidence="2">Uncharacterized protein</fullName>
    </submittedName>
</protein>
<dbReference type="GO" id="GO:0008237">
    <property type="term" value="F:metallopeptidase activity"/>
    <property type="evidence" value="ECO:0007669"/>
    <property type="project" value="InterPro"/>
</dbReference>
<accession>E3QZZ4</accession>
<dbReference type="RefSeq" id="XP_008100452.1">
    <property type="nucleotide sequence ID" value="XM_008102261.1"/>
</dbReference>
<evidence type="ECO:0000313" key="2">
    <source>
        <dbReference type="EMBL" id="EFQ36432.1"/>
    </source>
</evidence>
<gene>
    <name evidence="2" type="ORF">GLRG_11577</name>
</gene>
<feature type="region of interest" description="Disordered" evidence="1">
    <location>
        <begin position="1"/>
        <end position="48"/>
    </location>
</feature>
<organism evidence="3">
    <name type="scientific">Colletotrichum graminicola (strain M1.001 / M2 / FGSC 10212)</name>
    <name type="common">Maize anthracnose fungus</name>
    <name type="synonym">Glomerella graminicola</name>
    <dbReference type="NCBI Taxonomy" id="645133"/>
    <lineage>
        <taxon>Eukaryota</taxon>
        <taxon>Fungi</taxon>
        <taxon>Dikarya</taxon>
        <taxon>Ascomycota</taxon>
        <taxon>Pezizomycotina</taxon>
        <taxon>Sordariomycetes</taxon>
        <taxon>Hypocreomycetidae</taxon>
        <taxon>Glomerellales</taxon>
        <taxon>Glomerellaceae</taxon>
        <taxon>Colletotrichum</taxon>
        <taxon>Colletotrichum graminicola species complex</taxon>
    </lineage>
</organism>
<dbReference type="AlphaFoldDB" id="E3QZZ4"/>
<sequence>MRCMDVQPDSLPAASDLSDYSRSKSDTKSIDEDAVQTDGRNVKDGKGNNMKISQIKAYTEKRSRTANQLSTNTKTVSEADGVPIRPGRVDAGPCHDGNVKGYTQPYDPFPYIVLCPSAFGLRQSSKGNNWSYRPFQLATADRPSGREIGTVARVDDGDVEIFRKLRSIAPMARTFLHELFHLVHGNSGSYPKGGGEVYQISAILKASYSVSNVNPETYAQMAIAAANTLDQQNDGMDLNWHTGYATRDEAGGKGDAAQRRRWLFQLVCQTSSSCFSLFIKAIVT</sequence>